<dbReference type="Proteomes" id="UP000182658">
    <property type="component" value="Unassembled WGS sequence"/>
</dbReference>
<dbReference type="EMBL" id="KV875098">
    <property type="protein sequence ID" value="OIW29199.1"/>
    <property type="molecule type" value="Genomic_DNA"/>
</dbReference>
<evidence type="ECO:0000313" key="2">
    <source>
        <dbReference type="Proteomes" id="UP000182658"/>
    </source>
</evidence>
<protein>
    <submittedName>
        <fullName evidence="1">Uncharacterized protein</fullName>
    </submittedName>
</protein>
<dbReference type="InParanoid" id="A0A1J7INM3"/>
<evidence type="ECO:0000313" key="1">
    <source>
        <dbReference type="EMBL" id="OIW29199.1"/>
    </source>
</evidence>
<reference evidence="1 2" key="1">
    <citation type="submission" date="2016-10" db="EMBL/GenBank/DDBJ databases">
        <title>Draft genome sequence of Coniochaeta ligniaria NRRL30616, a lignocellulolytic fungus for bioabatement of inhibitors in plant biomass hydrolysates.</title>
        <authorList>
            <consortium name="DOE Joint Genome Institute"/>
            <person name="Jimenez D.J."/>
            <person name="Hector R.E."/>
            <person name="Riley R."/>
            <person name="Sun H."/>
            <person name="Grigoriev I.V."/>
            <person name="Van Elsas J.D."/>
            <person name="Nichols N.N."/>
        </authorList>
    </citation>
    <scope>NUCLEOTIDE SEQUENCE [LARGE SCALE GENOMIC DNA]</scope>
    <source>
        <strain evidence="1 2">NRRL 30616</strain>
    </source>
</reference>
<organism evidence="1 2">
    <name type="scientific">Coniochaeta ligniaria NRRL 30616</name>
    <dbReference type="NCBI Taxonomy" id="1408157"/>
    <lineage>
        <taxon>Eukaryota</taxon>
        <taxon>Fungi</taxon>
        <taxon>Dikarya</taxon>
        <taxon>Ascomycota</taxon>
        <taxon>Pezizomycotina</taxon>
        <taxon>Sordariomycetes</taxon>
        <taxon>Sordariomycetidae</taxon>
        <taxon>Coniochaetales</taxon>
        <taxon>Coniochaetaceae</taxon>
        <taxon>Coniochaeta</taxon>
    </lineage>
</organism>
<sequence length="176" mass="19180">MLAVTAAMFSLQKICYWLVDILGRLVASSPTYDTKQSAILSTLPGSKISSSSPLFLLITIRTRIDLMGNLMGKRAYSPHAVHEPEFTPAYARRKKRRDIGASMHPLKSDGDYAVDTSPRVRRESCDAFLLSSSGDLGAGRREGITGCDYRMTFVADMAVLINIISCCAAALPVPHP</sequence>
<name>A0A1J7INM3_9PEZI</name>
<gene>
    <name evidence="1" type="ORF">CONLIGDRAFT_409930</name>
</gene>
<proteinExistence type="predicted"/>
<dbReference type="AlphaFoldDB" id="A0A1J7INM3"/>
<keyword evidence="2" id="KW-1185">Reference proteome</keyword>
<accession>A0A1J7INM3</accession>